<name>A0A2N6NSH3_BEABA</name>
<protein>
    <submittedName>
        <fullName evidence="2">Uncharacterized protein</fullName>
    </submittedName>
</protein>
<dbReference type="AlphaFoldDB" id="A0A2N6NSH3"/>
<sequence>MCKTYSQQRQTIQQGLGYGPRRILGSLGHGPRPLLAGVVPLVERQLLLARGGGGGVMTVGIRAASEPAAAAVLAPLQLAGLGGAAAAAAGAVGAARGVDARRVAAQTTVHTAEEVAGGGQDAGNHVYGGLDEGVNHGPARGVPGRVGEEGRGEEDGEAEGAGDDAQGGGEKGEHEADFLGDGHLQTQKDGPGDDEHDEIGGEAGDAVELLSWCGNLMMGALTDARCRAAKAKDVAQSIAHEHGIAHGLWVVVAAGEEDGEEKGIDDDEGDADALVQARVVGHDEALW</sequence>
<accession>A0A2N6NSH3</accession>
<dbReference type="Proteomes" id="UP000235728">
    <property type="component" value="Unassembled WGS sequence"/>
</dbReference>
<comment type="caution">
    <text evidence="2">The sequence shown here is derived from an EMBL/GenBank/DDBJ whole genome shotgun (WGS) entry which is preliminary data.</text>
</comment>
<proteinExistence type="predicted"/>
<evidence type="ECO:0000256" key="1">
    <source>
        <dbReference type="SAM" id="MobiDB-lite"/>
    </source>
</evidence>
<feature type="compositionally biased region" description="Acidic residues" evidence="1">
    <location>
        <begin position="151"/>
        <end position="162"/>
    </location>
</feature>
<evidence type="ECO:0000313" key="2">
    <source>
        <dbReference type="EMBL" id="PMB70227.1"/>
    </source>
</evidence>
<feature type="region of interest" description="Disordered" evidence="1">
    <location>
        <begin position="133"/>
        <end position="197"/>
    </location>
</feature>
<gene>
    <name evidence="2" type="ORF">BM221_004878</name>
</gene>
<evidence type="ECO:0000313" key="3">
    <source>
        <dbReference type="Proteomes" id="UP000235728"/>
    </source>
</evidence>
<dbReference type="EMBL" id="MRVG01000004">
    <property type="protein sequence ID" value="PMB70227.1"/>
    <property type="molecule type" value="Genomic_DNA"/>
</dbReference>
<organism evidence="2 3">
    <name type="scientific">Beauveria bassiana</name>
    <name type="common">White muscardine disease fungus</name>
    <name type="synonym">Tritirachium shiotae</name>
    <dbReference type="NCBI Taxonomy" id="176275"/>
    <lineage>
        <taxon>Eukaryota</taxon>
        <taxon>Fungi</taxon>
        <taxon>Dikarya</taxon>
        <taxon>Ascomycota</taxon>
        <taxon>Pezizomycotina</taxon>
        <taxon>Sordariomycetes</taxon>
        <taxon>Hypocreomycetidae</taxon>
        <taxon>Hypocreales</taxon>
        <taxon>Cordycipitaceae</taxon>
        <taxon>Beauveria</taxon>
    </lineage>
</organism>
<reference evidence="2 3" key="1">
    <citation type="journal article" date="2016" name="Appl. Microbiol. Biotechnol.">
        <title>Characterization of T-DNA insertion mutants with decreased virulence in the entomopathogenic fungus Beauveria bassiana JEF-007.</title>
        <authorList>
            <person name="Kim S."/>
            <person name="Lee S.J."/>
            <person name="Nai Y.S."/>
            <person name="Yu J.S."/>
            <person name="Lee M.R."/>
            <person name="Yang Y.T."/>
            <person name="Kim J.S."/>
        </authorList>
    </citation>
    <scope>NUCLEOTIDE SEQUENCE [LARGE SCALE GENOMIC DNA]</scope>
    <source>
        <strain evidence="2 3">JEF-007</strain>
    </source>
</reference>